<dbReference type="OrthoDB" id="2021064at2759"/>
<gene>
    <name evidence="7" type="ORF">CTI12_AA583180</name>
</gene>
<dbReference type="InterPro" id="IPR036576">
    <property type="entry name" value="WRKY_dom_sf"/>
</dbReference>
<dbReference type="InterPro" id="IPR044810">
    <property type="entry name" value="WRKY_plant"/>
</dbReference>
<proteinExistence type="predicted"/>
<keyword evidence="4" id="KW-0804">Transcription</keyword>
<evidence type="ECO:0000256" key="2">
    <source>
        <dbReference type="ARBA" id="ARBA00023015"/>
    </source>
</evidence>
<dbReference type="Pfam" id="PF03106">
    <property type="entry name" value="WRKY"/>
    <property type="match status" value="1"/>
</dbReference>
<keyword evidence="5" id="KW-0539">Nucleus</keyword>
<evidence type="ECO:0000256" key="5">
    <source>
        <dbReference type="ARBA" id="ARBA00023242"/>
    </source>
</evidence>
<dbReference type="GO" id="GO:0043565">
    <property type="term" value="F:sequence-specific DNA binding"/>
    <property type="evidence" value="ECO:0007669"/>
    <property type="project" value="InterPro"/>
</dbReference>
<dbReference type="GO" id="GO:0003700">
    <property type="term" value="F:DNA-binding transcription factor activity"/>
    <property type="evidence" value="ECO:0007669"/>
    <property type="project" value="InterPro"/>
</dbReference>
<dbReference type="SMART" id="SM00774">
    <property type="entry name" value="WRKY"/>
    <property type="match status" value="1"/>
</dbReference>
<dbReference type="EMBL" id="PKPP01015855">
    <property type="protein sequence ID" value="PWA38236.1"/>
    <property type="molecule type" value="Genomic_DNA"/>
</dbReference>
<keyword evidence="2" id="KW-0805">Transcription regulation</keyword>
<dbReference type="SUPFAM" id="SSF118290">
    <property type="entry name" value="WRKY DNA-binding domain"/>
    <property type="match status" value="1"/>
</dbReference>
<keyword evidence="3" id="KW-0238">DNA-binding</keyword>
<evidence type="ECO:0000256" key="1">
    <source>
        <dbReference type="ARBA" id="ARBA00004123"/>
    </source>
</evidence>
<dbReference type="PANTHER" id="PTHR31282">
    <property type="entry name" value="WRKY TRANSCRIPTION FACTOR 21-RELATED"/>
    <property type="match status" value="1"/>
</dbReference>
<evidence type="ECO:0000313" key="7">
    <source>
        <dbReference type="EMBL" id="PWA38236.1"/>
    </source>
</evidence>
<accession>A0A2U1KN93</accession>
<evidence type="ECO:0000256" key="3">
    <source>
        <dbReference type="ARBA" id="ARBA00023125"/>
    </source>
</evidence>
<dbReference type="GO" id="GO:0005634">
    <property type="term" value="C:nucleus"/>
    <property type="evidence" value="ECO:0007669"/>
    <property type="project" value="UniProtKB-SubCell"/>
</dbReference>
<feature type="domain" description="WRKY" evidence="6">
    <location>
        <begin position="125"/>
        <end position="188"/>
    </location>
</feature>
<keyword evidence="8" id="KW-1185">Reference proteome</keyword>
<comment type="caution">
    <text evidence="7">The sequence shown here is derived from an EMBL/GenBank/DDBJ whole genome shotgun (WGS) entry which is preliminary data.</text>
</comment>
<dbReference type="Proteomes" id="UP000245207">
    <property type="component" value="Unassembled WGS sequence"/>
</dbReference>
<comment type="subcellular location">
    <subcellularLocation>
        <location evidence="1">Nucleus</location>
    </subcellularLocation>
</comment>
<dbReference type="InterPro" id="IPR003657">
    <property type="entry name" value="WRKY_dom"/>
</dbReference>
<dbReference type="Gene3D" id="2.20.25.80">
    <property type="entry name" value="WRKY domain"/>
    <property type="match status" value="1"/>
</dbReference>
<evidence type="ECO:0000313" key="8">
    <source>
        <dbReference type="Proteomes" id="UP000245207"/>
    </source>
</evidence>
<dbReference type="PROSITE" id="PS50811">
    <property type="entry name" value="WRKY"/>
    <property type="match status" value="1"/>
</dbReference>
<evidence type="ECO:0000259" key="6">
    <source>
        <dbReference type="PROSITE" id="PS50811"/>
    </source>
</evidence>
<reference evidence="7 8" key="1">
    <citation type="journal article" date="2018" name="Mol. Plant">
        <title>The genome of Artemisia annua provides insight into the evolution of Asteraceae family and artemisinin biosynthesis.</title>
        <authorList>
            <person name="Shen Q."/>
            <person name="Zhang L."/>
            <person name="Liao Z."/>
            <person name="Wang S."/>
            <person name="Yan T."/>
            <person name="Shi P."/>
            <person name="Liu M."/>
            <person name="Fu X."/>
            <person name="Pan Q."/>
            <person name="Wang Y."/>
            <person name="Lv Z."/>
            <person name="Lu X."/>
            <person name="Zhang F."/>
            <person name="Jiang W."/>
            <person name="Ma Y."/>
            <person name="Chen M."/>
            <person name="Hao X."/>
            <person name="Li L."/>
            <person name="Tang Y."/>
            <person name="Lv G."/>
            <person name="Zhou Y."/>
            <person name="Sun X."/>
            <person name="Brodelius P.E."/>
            <person name="Rose J.K.C."/>
            <person name="Tang K."/>
        </authorList>
    </citation>
    <scope>NUCLEOTIDE SEQUENCE [LARGE SCALE GENOMIC DNA]</scope>
    <source>
        <strain evidence="8">cv. Huhao1</strain>
        <tissue evidence="7">Leaf</tissue>
    </source>
</reference>
<protein>
    <submittedName>
        <fullName evidence="7">WRKY domain-containing protein</fullName>
    </submittedName>
</protein>
<dbReference type="AlphaFoldDB" id="A0A2U1KN93"/>
<evidence type="ECO:0000256" key="4">
    <source>
        <dbReference type="ARBA" id="ARBA00023163"/>
    </source>
</evidence>
<organism evidence="7 8">
    <name type="scientific">Artemisia annua</name>
    <name type="common">Sweet wormwood</name>
    <dbReference type="NCBI Taxonomy" id="35608"/>
    <lineage>
        <taxon>Eukaryota</taxon>
        <taxon>Viridiplantae</taxon>
        <taxon>Streptophyta</taxon>
        <taxon>Embryophyta</taxon>
        <taxon>Tracheophyta</taxon>
        <taxon>Spermatophyta</taxon>
        <taxon>Magnoliopsida</taxon>
        <taxon>eudicotyledons</taxon>
        <taxon>Gunneridae</taxon>
        <taxon>Pentapetalae</taxon>
        <taxon>asterids</taxon>
        <taxon>campanulids</taxon>
        <taxon>Asterales</taxon>
        <taxon>Asteraceae</taxon>
        <taxon>Asteroideae</taxon>
        <taxon>Anthemideae</taxon>
        <taxon>Artemisiinae</taxon>
        <taxon>Artemisia</taxon>
    </lineage>
</organism>
<dbReference type="STRING" id="35608.A0A2U1KN93"/>
<sequence length="301" mass="34557">MEFSSWLDSLPSNQIEADQELTHCHQWTDTLSEMLCMSQYNEVNLGTSDLQSSQASEVYASTYSIMTDHNVNNGVPHMHTNDMYTLKSLDGSKPMDIDDKIVKTVTPSKKKRGCYTRKGSWTSSNVTSCTDDGYEWRKYGQKEIQKSKHKRNYYRCLYKFEQGCKATKQVQKTEDDPTKYMITYHQYHTCKNFLGPPQIILDSPDDANDTSIIINFESNSLIEKKEVDHQFTPKKHEQHECLSSAPLWDSRSCPFGPVFPMSSGLEHDCEIFTGVSSAINETKHILEDFDFDEIPLDVSFC</sequence>
<name>A0A2U1KN93_ARTAN</name>